<dbReference type="Pfam" id="PF02627">
    <property type="entry name" value="CMD"/>
    <property type="match status" value="1"/>
</dbReference>
<dbReference type="PATRIC" id="fig|316.101.peg.2573"/>
<dbReference type="RefSeq" id="WP_045163731.1">
    <property type="nucleotide sequence ID" value="NZ_JYHV01000037.1"/>
</dbReference>
<dbReference type="PANTHER" id="PTHR35446:SF3">
    <property type="entry name" value="CMD DOMAIN-CONTAINING PROTEIN"/>
    <property type="match status" value="1"/>
</dbReference>
<protein>
    <submittedName>
        <fullName evidence="2">Alkylhydroperoxidase</fullName>
    </submittedName>
</protein>
<evidence type="ECO:0000313" key="3">
    <source>
        <dbReference type="Proteomes" id="UP000032487"/>
    </source>
</evidence>
<keyword evidence="2" id="KW-0575">Peroxidase</keyword>
<dbReference type="PANTHER" id="PTHR35446">
    <property type="entry name" value="SI:CH211-175M2.5"/>
    <property type="match status" value="1"/>
</dbReference>
<name>A0A0D9AIN8_STUST</name>
<evidence type="ECO:0000259" key="1">
    <source>
        <dbReference type="Pfam" id="PF02627"/>
    </source>
</evidence>
<dbReference type="NCBIfam" id="TIGR00778">
    <property type="entry name" value="ahpD_dom"/>
    <property type="match status" value="1"/>
</dbReference>
<dbReference type="SUPFAM" id="SSF69118">
    <property type="entry name" value="AhpD-like"/>
    <property type="match status" value="1"/>
</dbReference>
<organism evidence="2 3">
    <name type="scientific">Stutzerimonas stutzeri</name>
    <name type="common">Pseudomonas stutzeri</name>
    <dbReference type="NCBI Taxonomy" id="316"/>
    <lineage>
        <taxon>Bacteria</taxon>
        <taxon>Pseudomonadati</taxon>
        <taxon>Pseudomonadota</taxon>
        <taxon>Gammaproteobacteria</taxon>
        <taxon>Pseudomonadales</taxon>
        <taxon>Pseudomonadaceae</taxon>
        <taxon>Stutzerimonas</taxon>
    </lineage>
</organism>
<dbReference type="InterPro" id="IPR003779">
    <property type="entry name" value="CMD-like"/>
</dbReference>
<feature type="domain" description="Carboxymuconolactone decarboxylase-like" evidence="1">
    <location>
        <begin position="42"/>
        <end position="107"/>
    </location>
</feature>
<dbReference type="Proteomes" id="UP000032487">
    <property type="component" value="Unassembled WGS sequence"/>
</dbReference>
<comment type="caution">
    <text evidence="2">The sequence shown here is derived from an EMBL/GenBank/DDBJ whole genome shotgun (WGS) entry which is preliminary data.</text>
</comment>
<accession>A0A0D9AIN8</accession>
<keyword evidence="2" id="KW-0560">Oxidoreductase</keyword>
<evidence type="ECO:0000313" key="2">
    <source>
        <dbReference type="EMBL" id="KJH79216.1"/>
    </source>
</evidence>
<dbReference type="EMBL" id="JYHV01000037">
    <property type="protein sequence ID" value="KJH79216.1"/>
    <property type="molecule type" value="Genomic_DNA"/>
</dbReference>
<sequence>MTRINALTIEQTAESVRPALEGIGKALGFVPNAFLTLAHAPAALGGYLALSQALGRGSLTARERETVALATSQVNSCDYCLAAHSLFASKAGLDDNAIGQAREGRLDAVAVLAREITESRGLVSDEQLAAARAAGLDDRRIVEVVAHVSLLTLTNYLNNLADTEVDFPAVAS</sequence>
<dbReference type="Gene3D" id="1.20.1290.10">
    <property type="entry name" value="AhpD-like"/>
    <property type="match status" value="1"/>
</dbReference>
<proteinExistence type="predicted"/>
<dbReference type="InterPro" id="IPR029032">
    <property type="entry name" value="AhpD-like"/>
</dbReference>
<dbReference type="AlphaFoldDB" id="A0A0D9AIN8"/>
<dbReference type="GO" id="GO:0051920">
    <property type="term" value="F:peroxiredoxin activity"/>
    <property type="evidence" value="ECO:0007669"/>
    <property type="project" value="InterPro"/>
</dbReference>
<dbReference type="InterPro" id="IPR004675">
    <property type="entry name" value="AhpD_core"/>
</dbReference>
<dbReference type="OrthoDB" id="9808310at2"/>
<reference evidence="2 3" key="1">
    <citation type="submission" date="2015-02" db="EMBL/GenBank/DDBJ databases">
        <title>Draft genome sequence of Pseudomonas stutzeri NT0128 isolated from wheat (Triticum turgidum) rhizosphere.</title>
        <authorList>
            <person name="Tovi N."/>
            <person name="Frenk S."/>
            <person name="Hadar Y."/>
            <person name="Minz D."/>
        </authorList>
    </citation>
    <scope>NUCLEOTIDE SEQUENCE [LARGE SCALE GENOMIC DNA]</scope>
    <source>
        <strain evidence="2 3">NT0128</strain>
    </source>
</reference>
<gene>
    <name evidence="2" type="ORF">UF78_18705</name>
</gene>